<feature type="domain" description="Phosphofurin acidic cluster sorting protein 1/2 C-terminal" evidence="4">
    <location>
        <begin position="426"/>
        <end position="825"/>
    </location>
</feature>
<dbReference type="AlphaFoldDB" id="G1Q6R5"/>
<dbReference type="Pfam" id="PF25332">
    <property type="entry name" value="C2_PACS_N"/>
    <property type="match status" value="1"/>
</dbReference>
<keyword evidence="7" id="KW-1185">Reference proteome</keyword>
<sequence>PMPKNLFATRELDSPSLRFVPRLHLTLMKMVAFQELEKDLISMVIAMKMQRSNLISMVITVKMQGSNEQLETDLGLTSPQDPHFLSEGNKLQVLLHWRKCFVTSPSRAKILPVGTIHMAEVGQRPLKGGQSAEEASAKVARIWICSLSNQPIDRCKAKSSVNYSEGVYQSFSSEQQASNYATYGPDLAEEDIDMGMLKKQRPWIVGKTSIIRPQNIKEKVVAWLRKFKVLEGCGLEQDTAEHVLELEWDLDLLFSTLQNPRDSGLDMEDDNSTLSTPKPKLRLFFEGLAHSSSQTEMEASTGPGANRKTPPLPQSRLNLDSSMSSQSTHREDSAMQAGQRPSLEMSTLRRNMRASLSRRPVKMSPMGLSHFSSKIDMGSIHGAQSQEELPAKQRSLLVRLKCPRRPSSGSNSQDPGSQLQIPRKTMYNQLNHILISDDQLPENIILVNTSDDTLQGQMLPVLCTCFMADILEAFSSIIWQIQRYCNNNSQPPKPVKILVAGALHYFITVLRVFLEMLSYKMLDWPGFVHFLVILLGSNPVARYLGFMHYRYNSFFQDLAWWDLFHKLEAHCAIQDTLDILTRITQYITGTTVPPSCPSRKPCSPTSRRVPMRSPYSSFISGRQVKVGIVQQSSGTSGDSDDGPPGAAECFYPSLCPYLCSTMRLCQPTHLGSEWGMSSPSQGNGAKLMEGQVDYWTAAQPTDRKRDLKKKDLPTANKTLKCTFQSLQVSRLPSSGQANATPTMCMAVLTKEKKKMVLFCPRKPRKVVESKIQSQCLEGISHLVCREKNQENILEVHIKGVVWNEVLPAGSPGSFRIQHFPICISRLSDST</sequence>
<accession>G1Q6R5</accession>
<dbReference type="GeneTree" id="ENSGT00950000183209"/>
<evidence type="ECO:0000256" key="2">
    <source>
        <dbReference type="ARBA" id="ARBA00022553"/>
    </source>
</evidence>
<feature type="region of interest" description="Disordered" evidence="3">
    <location>
        <begin position="292"/>
        <end position="347"/>
    </location>
</feature>
<keyword evidence="2" id="KW-0597">Phosphoprotein</keyword>
<protein>
    <submittedName>
        <fullName evidence="6">Uncharacterized protein</fullName>
    </submittedName>
</protein>
<reference evidence="6" key="3">
    <citation type="submission" date="2025-09" db="UniProtKB">
        <authorList>
            <consortium name="Ensembl"/>
        </authorList>
    </citation>
    <scope>IDENTIFICATION</scope>
</reference>
<evidence type="ECO:0000313" key="7">
    <source>
        <dbReference type="Proteomes" id="UP000001074"/>
    </source>
</evidence>
<evidence type="ECO:0000259" key="4">
    <source>
        <dbReference type="Pfam" id="PF10254"/>
    </source>
</evidence>
<dbReference type="GO" id="GO:0072659">
    <property type="term" value="P:protein localization to plasma membrane"/>
    <property type="evidence" value="ECO:0007669"/>
    <property type="project" value="TreeGrafter"/>
</dbReference>
<proteinExistence type="inferred from homology"/>
<dbReference type="InterPro" id="IPR057541">
    <property type="entry name" value="PACS1/2_N"/>
</dbReference>
<reference evidence="6 7" key="1">
    <citation type="journal article" date="2011" name="Nature">
        <title>A high-resolution map of human evolutionary constraint using 29 mammals.</title>
        <authorList>
            <person name="Lindblad-Toh K."/>
            <person name="Garber M."/>
            <person name="Zuk O."/>
            <person name="Lin M.F."/>
            <person name="Parker B.J."/>
            <person name="Washietl S."/>
            <person name="Kheradpour P."/>
            <person name="Ernst J."/>
            <person name="Jordan G."/>
            <person name="Mauceli E."/>
            <person name="Ward L.D."/>
            <person name="Lowe C.B."/>
            <person name="Holloway A.K."/>
            <person name="Clamp M."/>
            <person name="Gnerre S."/>
            <person name="Alfoldi J."/>
            <person name="Beal K."/>
            <person name="Chang J."/>
            <person name="Clawson H."/>
            <person name="Cuff J."/>
            <person name="Di Palma F."/>
            <person name="Fitzgerald S."/>
            <person name="Flicek P."/>
            <person name="Guttman M."/>
            <person name="Hubisz M.J."/>
            <person name="Jaffe D.B."/>
            <person name="Jungreis I."/>
            <person name="Kent W.J."/>
            <person name="Kostka D."/>
            <person name="Lara M."/>
            <person name="Martins A.L."/>
            <person name="Massingham T."/>
            <person name="Moltke I."/>
            <person name="Raney B.J."/>
            <person name="Rasmussen M.D."/>
            <person name="Robinson J."/>
            <person name="Stark A."/>
            <person name="Vilella A.J."/>
            <person name="Wen J."/>
            <person name="Xie X."/>
            <person name="Zody M.C."/>
            <person name="Baldwin J."/>
            <person name="Bloom T."/>
            <person name="Chin C.W."/>
            <person name="Heiman D."/>
            <person name="Nicol R."/>
            <person name="Nusbaum C."/>
            <person name="Young S."/>
            <person name="Wilkinson J."/>
            <person name="Worley K.C."/>
            <person name="Kovar C.L."/>
            <person name="Muzny D.M."/>
            <person name="Gibbs R.A."/>
            <person name="Cree A."/>
            <person name="Dihn H.H."/>
            <person name="Fowler G."/>
            <person name="Jhangiani S."/>
            <person name="Joshi V."/>
            <person name="Lee S."/>
            <person name="Lewis L.R."/>
            <person name="Nazareth L.V."/>
            <person name="Okwuonu G."/>
            <person name="Santibanez J."/>
            <person name="Warren W.C."/>
            <person name="Mardis E.R."/>
            <person name="Weinstock G.M."/>
            <person name="Wilson R.K."/>
            <person name="Delehaunty K."/>
            <person name="Dooling D."/>
            <person name="Fronik C."/>
            <person name="Fulton L."/>
            <person name="Fulton B."/>
            <person name="Graves T."/>
            <person name="Minx P."/>
            <person name="Sodergren E."/>
            <person name="Birney E."/>
            <person name="Margulies E.H."/>
            <person name="Herrero J."/>
            <person name="Green E.D."/>
            <person name="Haussler D."/>
            <person name="Siepel A."/>
            <person name="Goldman N."/>
            <person name="Pollard K.S."/>
            <person name="Pedersen J.S."/>
            <person name="Lander E.S."/>
            <person name="Kellis M."/>
        </authorList>
    </citation>
    <scope>NUCLEOTIDE SEQUENCE [LARGE SCALE GENOMIC DNA]</scope>
</reference>
<dbReference type="GO" id="GO:0044325">
    <property type="term" value="F:transmembrane transporter binding"/>
    <property type="evidence" value="ECO:0007669"/>
    <property type="project" value="TreeGrafter"/>
</dbReference>
<dbReference type="Ensembl" id="ENSMLUT00000028397.1">
    <property type="protein sequence ID" value="ENSMLUP00000019398.1"/>
    <property type="gene ID" value="ENSMLUG00000026468.1"/>
</dbReference>
<dbReference type="Proteomes" id="UP000001074">
    <property type="component" value="Unassembled WGS sequence"/>
</dbReference>
<evidence type="ECO:0000256" key="1">
    <source>
        <dbReference type="ARBA" id="ARBA00008590"/>
    </source>
</evidence>
<dbReference type="InParanoid" id="G1Q6R5"/>
<dbReference type="eggNOG" id="KOG3709">
    <property type="taxonomic scope" value="Eukaryota"/>
</dbReference>
<dbReference type="PANTHER" id="PTHR13280">
    <property type="entry name" value="PHOSPHOFURIN ACIDIC CLUSTER SORTING PROTEIN"/>
    <property type="match status" value="1"/>
</dbReference>
<feature type="compositionally biased region" description="Polar residues" evidence="3">
    <location>
        <begin position="315"/>
        <end position="327"/>
    </location>
</feature>
<evidence type="ECO:0000259" key="5">
    <source>
        <dbReference type="Pfam" id="PF25332"/>
    </source>
</evidence>
<dbReference type="EMBL" id="AAPE02056673">
    <property type="status" value="NOT_ANNOTATED_CDS"/>
    <property type="molecule type" value="Genomic_DNA"/>
</dbReference>
<organism evidence="6 7">
    <name type="scientific">Myotis lucifugus</name>
    <name type="common">Little brown bat</name>
    <dbReference type="NCBI Taxonomy" id="59463"/>
    <lineage>
        <taxon>Eukaryota</taxon>
        <taxon>Metazoa</taxon>
        <taxon>Chordata</taxon>
        <taxon>Craniata</taxon>
        <taxon>Vertebrata</taxon>
        <taxon>Euteleostomi</taxon>
        <taxon>Mammalia</taxon>
        <taxon>Eutheria</taxon>
        <taxon>Laurasiatheria</taxon>
        <taxon>Chiroptera</taxon>
        <taxon>Yangochiroptera</taxon>
        <taxon>Vespertilionidae</taxon>
        <taxon>Myotis</taxon>
    </lineage>
</organism>
<feature type="domain" description="Phosphofurin acidic cluster sorting protein 1/2 N-terminal C2" evidence="5">
    <location>
        <begin position="3"/>
        <end position="125"/>
    </location>
</feature>
<name>G1Q6R5_MYOLU</name>
<evidence type="ECO:0000313" key="6">
    <source>
        <dbReference type="Ensembl" id="ENSMLUP00000019398.1"/>
    </source>
</evidence>
<dbReference type="PANTHER" id="PTHR13280:SF15">
    <property type="entry name" value="PHOSPHOFURIN ACIDIC CLUSTER SORTING PROTEIN 2"/>
    <property type="match status" value="1"/>
</dbReference>
<dbReference type="InterPro" id="IPR019381">
    <property type="entry name" value="PACS1/2_C"/>
</dbReference>
<dbReference type="HOGENOM" id="CLU_013074_0_0_1"/>
<comment type="similarity">
    <text evidence="1">Belongs to the PACS family.</text>
</comment>
<dbReference type="Pfam" id="PF10254">
    <property type="entry name" value="Pacs-1"/>
    <property type="match status" value="1"/>
</dbReference>
<reference evidence="6" key="2">
    <citation type="submission" date="2025-08" db="UniProtKB">
        <authorList>
            <consortium name="Ensembl"/>
        </authorList>
    </citation>
    <scope>IDENTIFICATION</scope>
</reference>
<evidence type="ECO:0000256" key="3">
    <source>
        <dbReference type="SAM" id="MobiDB-lite"/>
    </source>
</evidence>